<accession>A0A314UVF4</accession>
<keyword evidence="2" id="KW-1185">Reference proteome</keyword>
<reference evidence="1 2" key="1">
    <citation type="submission" date="2018-02" db="EMBL/GenBank/DDBJ databases">
        <title>Draft genome of wild Prunus yedoensis var. nudiflora.</title>
        <authorList>
            <person name="Baek S."/>
            <person name="Kim J.-H."/>
            <person name="Choi K."/>
            <person name="Kim G.-B."/>
            <person name="Cho A."/>
            <person name="Jang H."/>
            <person name="Shin C.-H."/>
            <person name="Yu H.-J."/>
            <person name="Mun J.-H."/>
        </authorList>
    </citation>
    <scope>NUCLEOTIDE SEQUENCE [LARGE SCALE GENOMIC DNA]</scope>
    <source>
        <strain evidence="2">cv. Jeju island</strain>
        <tissue evidence="1">Leaf</tissue>
    </source>
</reference>
<evidence type="ECO:0000313" key="1">
    <source>
        <dbReference type="EMBL" id="PQM41371.1"/>
    </source>
</evidence>
<gene>
    <name evidence="1" type="ORF">Pyn_09275</name>
</gene>
<dbReference type="AlphaFoldDB" id="A0A314UVF4"/>
<dbReference type="Proteomes" id="UP000250321">
    <property type="component" value="Unassembled WGS sequence"/>
</dbReference>
<dbReference type="EMBL" id="PJQY01002960">
    <property type="protein sequence ID" value="PQM41371.1"/>
    <property type="molecule type" value="Genomic_DNA"/>
</dbReference>
<organism evidence="1 2">
    <name type="scientific">Prunus yedoensis var. nudiflora</name>
    <dbReference type="NCBI Taxonomy" id="2094558"/>
    <lineage>
        <taxon>Eukaryota</taxon>
        <taxon>Viridiplantae</taxon>
        <taxon>Streptophyta</taxon>
        <taxon>Embryophyta</taxon>
        <taxon>Tracheophyta</taxon>
        <taxon>Spermatophyta</taxon>
        <taxon>Magnoliopsida</taxon>
        <taxon>eudicotyledons</taxon>
        <taxon>Gunneridae</taxon>
        <taxon>Pentapetalae</taxon>
        <taxon>rosids</taxon>
        <taxon>fabids</taxon>
        <taxon>Rosales</taxon>
        <taxon>Rosaceae</taxon>
        <taxon>Amygdaloideae</taxon>
        <taxon>Amygdaleae</taxon>
        <taxon>Prunus</taxon>
    </lineage>
</organism>
<name>A0A314UVF4_PRUYE</name>
<proteinExistence type="predicted"/>
<comment type="caution">
    <text evidence="1">The sequence shown here is derived from an EMBL/GenBank/DDBJ whole genome shotgun (WGS) entry which is preliminary data.</text>
</comment>
<protein>
    <submittedName>
        <fullName evidence="1">Uncharacterized protein</fullName>
    </submittedName>
</protein>
<evidence type="ECO:0000313" key="2">
    <source>
        <dbReference type="Proteomes" id="UP000250321"/>
    </source>
</evidence>
<sequence length="61" mass="6937">MGRKIGSGDRTVVRAQGMSLPLKHVVARRTRPAFRFTKTLVCLAPRHQKHTFFSCLHFLSS</sequence>